<evidence type="ECO:0000313" key="4">
    <source>
        <dbReference type="EMBL" id="MBU2691604.1"/>
    </source>
</evidence>
<dbReference type="InterPro" id="IPR011050">
    <property type="entry name" value="Pectin_lyase_fold/virulence"/>
</dbReference>
<dbReference type="AlphaFoldDB" id="A0A948RXV7"/>
<dbReference type="EMBL" id="JAHJDP010000066">
    <property type="protein sequence ID" value="MBU2691604.1"/>
    <property type="molecule type" value="Genomic_DNA"/>
</dbReference>
<dbReference type="InterPro" id="IPR025965">
    <property type="entry name" value="FlgD/Vpr_Ig-like"/>
</dbReference>
<dbReference type="Pfam" id="PF13229">
    <property type="entry name" value="Beta_helix"/>
    <property type="match status" value="1"/>
</dbReference>
<dbReference type="SUPFAM" id="SSF51126">
    <property type="entry name" value="Pectin lyase-like"/>
    <property type="match status" value="1"/>
</dbReference>
<evidence type="ECO:0000313" key="5">
    <source>
        <dbReference type="Proteomes" id="UP000777784"/>
    </source>
</evidence>
<comment type="caution">
    <text evidence="4">The sequence shown here is derived from an EMBL/GenBank/DDBJ whole genome shotgun (WGS) entry which is preliminary data.</text>
</comment>
<dbReference type="Gene3D" id="2.60.40.4070">
    <property type="match status" value="1"/>
</dbReference>
<dbReference type="SMART" id="SM00710">
    <property type="entry name" value="PbH1"/>
    <property type="match status" value="9"/>
</dbReference>
<keyword evidence="1" id="KW-1133">Transmembrane helix</keyword>
<dbReference type="InterPro" id="IPR026444">
    <property type="entry name" value="Secre_tail"/>
</dbReference>
<dbReference type="InterPro" id="IPR006626">
    <property type="entry name" value="PbH1"/>
</dbReference>
<dbReference type="Pfam" id="PF13860">
    <property type="entry name" value="FlgD_ig"/>
    <property type="match status" value="1"/>
</dbReference>
<dbReference type="NCBIfam" id="TIGR04183">
    <property type="entry name" value="Por_Secre_tail"/>
    <property type="match status" value="1"/>
</dbReference>
<organism evidence="4 5">
    <name type="scientific">Eiseniibacteriota bacterium</name>
    <dbReference type="NCBI Taxonomy" id="2212470"/>
    <lineage>
        <taxon>Bacteria</taxon>
        <taxon>Candidatus Eiseniibacteriota</taxon>
    </lineage>
</organism>
<protein>
    <submittedName>
        <fullName evidence="4">Right-handed parallel beta-helix repeat-containing protein</fullName>
    </submittedName>
</protein>
<evidence type="ECO:0000259" key="3">
    <source>
        <dbReference type="Pfam" id="PF13860"/>
    </source>
</evidence>
<sequence>MSGNSKVHQRRFYKPRPALVFINIFSILIISAGAHAGLSGPLHGVLGPGVYQVTGDITVETGSSLTILPPSDFLFNYGLGFEIDGLLTAAGTEADSIRFLRAAGGEWNLVHFLDALVDTSRLEYCRISGCRYGGVFCNNSNLIISHCTINNNEGSLGAAIRCHLAHITIRDSDLMNNVSTHMSGTGGVLLNASVGIVEGCRILNNTGGMVGMGGGVKCFDSVVAIRNCQIEGNTGLGGGGGLYIGTCIGARVEDCNINGNLSGGGGGVYAYNCNDLLIERCRISGNQAHVGAGIRLFNSELGIARSSIDGNRATSRLLEAGAGGGIFATDSTALALTHCTISRNIAEPWESIPPKGAGLYFFYLDSTIVNTNLINCIVEGNEGGGGLYFEDSTAVIDVSYNDFWNNEGGDFAGVSVDPQLGIITGGNANDDPCDLYFNIFENPRFVDPESGNFNLLHQSPAIDAGDPGFPHDPDGTIADQGAFWFNQAAGSIPAPFDGMARRASIKIWPNPFSTRADIQFSFESFQNSAGQLGIYNVQGRLILELPPLSRSAGLYEYSWDGRDGAGKKVCDGVYFVRGSWGQRSAGQKVLYLR</sequence>
<evidence type="ECO:0000256" key="1">
    <source>
        <dbReference type="SAM" id="Phobius"/>
    </source>
</evidence>
<reference evidence="4" key="1">
    <citation type="submission" date="2021-05" db="EMBL/GenBank/DDBJ databases">
        <title>Energy efficiency and biological interactions define the core microbiome of deep oligotrophic groundwater.</title>
        <authorList>
            <person name="Mehrshad M."/>
            <person name="Lopez-Fernandez M."/>
            <person name="Bell E."/>
            <person name="Bernier-Latmani R."/>
            <person name="Bertilsson S."/>
            <person name="Dopson M."/>
        </authorList>
    </citation>
    <scope>NUCLEOTIDE SEQUENCE</scope>
    <source>
        <strain evidence="4">Modern_marine.mb.64</strain>
    </source>
</reference>
<dbReference type="Proteomes" id="UP000777784">
    <property type="component" value="Unassembled WGS sequence"/>
</dbReference>
<proteinExistence type="predicted"/>
<feature type="transmembrane region" description="Helical" evidence="1">
    <location>
        <begin position="20"/>
        <end position="38"/>
    </location>
</feature>
<name>A0A948RXV7_UNCEI</name>
<accession>A0A948RXV7</accession>
<dbReference type="Gene3D" id="2.160.20.10">
    <property type="entry name" value="Single-stranded right-handed beta-helix, Pectin lyase-like"/>
    <property type="match status" value="1"/>
</dbReference>
<feature type="domain" description="FlgD/Vpr Ig-like" evidence="3">
    <location>
        <begin position="527"/>
        <end position="576"/>
    </location>
</feature>
<dbReference type="InterPro" id="IPR039448">
    <property type="entry name" value="Beta_helix"/>
</dbReference>
<dbReference type="InterPro" id="IPR012334">
    <property type="entry name" value="Pectin_lyas_fold"/>
</dbReference>
<keyword evidence="1" id="KW-0812">Transmembrane</keyword>
<gene>
    <name evidence="4" type="ORF">KJ970_11810</name>
</gene>
<evidence type="ECO:0000259" key="2">
    <source>
        <dbReference type="Pfam" id="PF13229"/>
    </source>
</evidence>
<keyword evidence="1" id="KW-0472">Membrane</keyword>
<feature type="domain" description="Right handed beta helix" evidence="2">
    <location>
        <begin position="241"/>
        <end position="409"/>
    </location>
</feature>